<dbReference type="Proteomes" id="UP001271263">
    <property type="component" value="Unassembled WGS sequence"/>
</dbReference>
<keyword evidence="2 4" id="KW-0396">Initiation factor</keyword>
<dbReference type="GO" id="GO:0005829">
    <property type="term" value="C:cytosol"/>
    <property type="evidence" value="ECO:0007669"/>
    <property type="project" value="TreeGrafter"/>
</dbReference>
<dbReference type="PANTHER" id="PTHR10938">
    <property type="entry name" value="TRANSLATION INITIATION FACTOR IF-3"/>
    <property type="match status" value="1"/>
</dbReference>
<sequence>MKIKKTAGRQAAPNRINELITGVPEVRLNGFDGEQLGIMSIREAQEIADEAGVDLVEISPNAEPPVCRVMDYGKFLFDKAKAQKEQKKKQKIVQVKEIKFRPGTDENDYQVKLRNLTRFLEDGDKAKVTLRFRGREMAHQSLGMDLLNRIKTDLEAIALVESFPKMEGRQAVMVLAPKKK</sequence>
<evidence type="ECO:0000256" key="1">
    <source>
        <dbReference type="ARBA" id="ARBA00005439"/>
    </source>
</evidence>
<dbReference type="PANTHER" id="PTHR10938:SF0">
    <property type="entry name" value="TRANSLATION INITIATION FACTOR IF-3, MITOCHONDRIAL"/>
    <property type="match status" value="1"/>
</dbReference>
<dbReference type="GO" id="GO:0032790">
    <property type="term" value="P:ribosome disassembly"/>
    <property type="evidence" value="ECO:0007669"/>
    <property type="project" value="TreeGrafter"/>
</dbReference>
<dbReference type="GO" id="GO:0043022">
    <property type="term" value="F:ribosome binding"/>
    <property type="evidence" value="ECO:0007669"/>
    <property type="project" value="UniProtKB-ARBA"/>
</dbReference>
<dbReference type="InterPro" id="IPR036788">
    <property type="entry name" value="T_IF-3_C_sf"/>
</dbReference>
<dbReference type="GO" id="GO:0003743">
    <property type="term" value="F:translation initiation factor activity"/>
    <property type="evidence" value="ECO:0007669"/>
    <property type="project" value="UniProtKB-UniRule"/>
</dbReference>
<evidence type="ECO:0000256" key="3">
    <source>
        <dbReference type="ARBA" id="ARBA00022917"/>
    </source>
</evidence>
<reference evidence="9" key="2">
    <citation type="submission" date="2022-11" db="EMBL/GenBank/DDBJ databases">
        <title>Prophages regulate Shewanella fidelis motility and biofilm formation: implications for gut colonization dynamics in Ciona robusta.</title>
        <authorList>
            <person name="Natarajan O."/>
            <person name="Gibboney S.L."/>
            <person name="Young M.N."/>
            <person name="Lim S.J."/>
            <person name="Pluta N."/>
            <person name="Atkinson C.G.F."/>
            <person name="Leigh B.A."/>
            <person name="Liberti A."/>
            <person name="Kees E."/>
            <person name="Breitbart M."/>
            <person name="Gralnick J."/>
            <person name="Dishaw L.J."/>
        </authorList>
    </citation>
    <scope>NUCLEOTIDE SEQUENCE</scope>
    <source>
        <strain evidence="9">3313</strain>
    </source>
</reference>
<dbReference type="Gene3D" id="3.30.110.10">
    <property type="entry name" value="Translation initiation factor 3 (IF-3), C-terminal domain"/>
    <property type="match status" value="1"/>
</dbReference>
<gene>
    <name evidence="4 9" type="primary">infC</name>
    <name evidence="9" type="ORF">OS133_08655</name>
    <name evidence="10" type="ORF">OS134_07055</name>
</gene>
<keyword evidence="4" id="KW-0963">Cytoplasm</keyword>
<evidence type="ECO:0000313" key="11">
    <source>
        <dbReference type="Proteomes" id="UP001259340"/>
    </source>
</evidence>
<name>A0AAW8NPA8_9GAMM</name>
<reference evidence="10 12" key="1">
    <citation type="journal article" date="2022" name="bioRxiv">
        <title>Prophages regulate Shewanella fidelis 3313 motility and biofilm formation: implications for gut colonization dynamics in Ciona robusta.</title>
        <authorList>
            <person name="Natarajan O."/>
            <person name="Gibboney S.L."/>
            <person name="Young M.N."/>
            <person name="Lim S.J."/>
            <person name="Pluta N."/>
            <person name="Atkinson C.G."/>
            <person name="Leigh B.A."/>
            <person name="Liberti A."/>
            <person name="Kees E.D."/>
            <person name="Breitbart M."/>
            <person name="Gralnick J.A."/>
            <person name="Dishaw L.J."/>
        </authorList>
    </citation>
    <scope>NUCLEOTIDE SEQUENCE [LARGE SCALE GENOMIC DNA]</scope>
    <source>
        <strain evidence="10 12">JG4066</strain>
    </source>
</reference>
<evidence type="ECO:0000259" key="8">
    <source>
        <dbReference type="Pfam" id="PF05198"/>
    </source>
</evidence>
<dbReference type="SUPFAM" id="SSF55200">
    <property type="entry name" value="Translation initiation factor IF3, C-terminal domain"/>
    <property type="match status" value="1"/>
</dbReference>
<organism evidence="9 11">
    <name type="scientific">Shewanella fidelis</name>
    <dbReference type="NCBI Taxonomy" id="173509"/>
    <lineage>
        <taxon>Bacteria</taxon>
        <taxon>Pseudomonadati</taxon>
        <taxon>Pseudomonadota</taxon>
        <taxon>Gammaproteobacteria</taxon>
        <taxon>Alteromonadales</taxon>
        <taxon>Shewanellaceae</taxon>
        <taxon>Shewanella</taxon>
    </lineage>
</organism>
<evidence type="ECO:0000313" key="12">
    <source>
        <dbReference type="Proteomes" id="UP001271263"/>
    </source>
</evidence>
<evidence type="ECO:0000256" key="6">
    <source>
        <dbReference type="RuleBase" id="RU000646"/>
    </source>
</evidence>
<dbReference type="InterPro" id="IPR001288">
    <property type="entry name" value="Translation_initiation_fac_3"/>
</dbReference>
<dbReference type="Pfam" id="PF00707">
    <property type="entry name" value="IF3_C"/>
    <property type="match status" value="1"/>
</dbReference>
<proteinExistence type="inferred from homology"/>
<comment type="function">
    <text evidence="4 6">IF-3 binds to the 30S ribosomal subunit and shifts the equilibrium between 70S ribosomes and their 50S and 30S subunits in favor of the free subunits, thus enhancing the availability of 30S subunits on which protein synthesis initiation begins.</text>
</comment>
<dbReference type="Pfam" id="PF05198">
    <property type="entry name" value="IF3_N"/>
    <property type="match status" value="1"/>
</dbReference>
<evidence type="ECO:0000256" key="2">
    <source>
        <dbReference type="ARBA" id="ARBA00022540"/>
    </source>
</evidence>
<dbReference type="RefSeq" id="WP_084221474.1">
    <property type="nucleotide sequence ID" value="NZ_JAPMLA010000001.1"/>
</dbReference>
<evidence type="ECO:0000313" key="10">
    <source>
        <dbReference type="EMBL" id="MDW4823821.1"/>
    </source>
</evidence>
<evidence type="ECO:0000259" key="7">
    <source>
        <dbReference type="Pfam" id="PF00707"/>
    </source>
</evidence>
<dbReference type="FunFam" id="3.30.110.10:FF:000001">
    <property type="entry name" value="Translation initiation factor IF-3"/>
    <property type="match status" value="1"/>
</dbReference>
<protein>
    <recommendedName>
        <fullName evidence="4 5">Translation initiation factor IF-3</fullName>
    </recommendedName>
</protein>
<comment type="caution">
    <text evidence="9">The sequence shown here is derived from an EMBL/GenBank/DDBJ whole genome shotgun (WGS) entry which is preliminary data.</text>
</comment>
<keyword evidence="12" id="KW-1185">Reference proteome</keyword>
<comment type="similarity">
    <text evidence="1 4 6">Belongs to the IF-3 family.</text>
</comment>
<dbReference type="SUPFAM" id="SSF54364">
    <property type="entry name" value="Translation initiation factor IF3, N-terminal domain"/>
    <property type="match status" value="1"/>
</dbReference>
<accession>A0AAW8NPA8</accession>
<comment type="subcellular location">
    <subcellularLocation>
        <location evidence="4 6">Cytoplasm</location>
    </subcellularLocation>
</comment>
<evidence type="ECO:0000256" key="5">
    <source>
        <dbReference type="NCBIfam" id="TIGR00168"/>
    </source>
</evidence>
<dbReference type="HAMAP" id="MF_00080">
    <property type="entry name" value="IF_3"/>
    <property type="match status" value="1"/>
</dbReference>
<dbReference type="InterPro" id="IPR019814">
    <property type="entry name" value="Translation_initiation_fac_3_N"/>
</dbReference>
<keyword evidence="3 4" id="KW-0648">Protein biosynthesis</keyword>
<feature type="domain" description="Translation initiation factor 3 C-terminal" evidence="7">
    <location>
        <begin position="93"/>
        <end position="178"/>
    </location>
</feature>
<dbReference type="AlphaFoldDB" id="A0AAW8NPA8"/>
<dbReference type="NCBIfam" id="TIGR00168">
    <property type="entry name" value="infC"/>
    <property type="match status" value="1"/>
</dbReference>
<comment type="subunit">
    <text evidence="4 6">Monomer.</text>
</comment>
<dbReference type="EMBL" id="JAPMLD010000002">
    <property type="protein sequence ID" value="MDW4823821.1"/>
    <property type="molecule type" value="Genomic_DNA"/>
</dbReference>
<dbReference type="Proteomes" id="UP001259340">
    <property type="component" value="Unassembled WGS sequence"/>
</dbReference>
<dbReference type="GO" id="GO:0016020">
    <property type="term" value="C:membrane"/>
    <property type="evidence" value="ECO:0007669"/>
    <property type="project" value="TreeGrafter"/>
</dbReference>
<evidence type="ECO:0000313" key="9">
    <source>
        <dbReference type="EMBL" id="MDR8523743.1"/>
    </source>
</evidence>
<feature type="domain" description="Translation initiation factor 3 N-terminal" evidence="8">
    <location>
        <begin position="16"/>
        <end position="86"/>
    </location>
</feature>
<evidence type="ECO:0000256" key="4">
    <source>
        <dbReference type="HAMAP-Rule" id="MF_00080"/>
    </source>
</evidence>
<dbReference type="EMBL" id="JAPMLE010000001">
    <property type="protein sequence ID" value="MDR8523743.1"/>
    <property type="molecule type" value="Genomic_DNA"/>
</dbReference>
<dbReference type="InterPro" id="IPR019813">
    <property type="entry name" value="Translation_initiation_fac3_CS"/>
</dbReference>
<dbReference type="FunFam" id="3.10.20.80:FF:000001">
    <property type="entry name" value="Translation initiation factor IF-3"/>
    <property type="match status" value="1"/>
</dbReference>
<dbReference type="InterPro" id="IPR036787">
    <property type="entry name" value="T_IF-3_N_sf"/>
</dbReference>
<dbReference type="Gene3D" id="3.10.20.80">
    <property type="entry name" value="Translation initiation factor 3 (IF-3), N-terminal domain"/>
    <property type="match status" value="1"/>
</dbReference>
<dbReference type="PROSITE" id="PS00938">
    <property type="entry name" value="IF3"/>
    <property type="match status" value="1"/>
</dbReference>
<dbReference type="InterPro" id="IPR019815">
    <property type="entry name" value="Translation_initiation_fac_3_C"/>
</dbReference>